<dbReference type="EMBL" id="MKKK01000045">
    <property type="protein sequence ID" value="OEY93630.1"/>
    <property type="molecule type" value="Genomic_DNA"/>
</dbReference>
<organism evidence="6 7">
    <name type="scientific">Acinetobacter qingfengensis</name>
    <dbReference type="NCBI Taxonomy" id="1262585"/>
    <lineage>
        <taxon>Bacteria</taxon>
        <taxon>Pseudomonadati</taxon>
        <taxon>Pseudomonadota</taxon>
        <taxon>Gammaproteobacteria</taxon>
        <taxon>Moraxellales</taxon>
        <taxon>Moraxellaceae</taxon>
        <taxon>Acinetobacter</taxon>
    </lineage>
</organism>
<gene>
    <name evidence="6" type="ORF">BJI46_04090</name>
</gene>
<evidence type="ECO:0000256" key="1">
    <source>
        <dbReference type="ARBA" id="ARBA00011245"/>
    </source>
</evidence>
<sequence>MIKDNKKIRAMLRVGLFSLITFCACTPISGMAASTAELQQAQRVFTQLASQSMVRANFIQQKQIASVNKIFKSTGQVVFAKNVGVLWNIQSPVQADLIMTEYALVQKTANTQNKITLDKSQYAAVANVFLQLMSGNQKTLLQNFDLQSVQMGQGAMATWQIRLTPKSAMLKKLFQQVEASGGQYVQRIVIHEKSNSITTIQFNQQRNQPQQLSSSENALFQLAK</sequence>
<comment type="caution">
    <text evidence="6">The sequence shown here is derived from an EMBL/GenBank/DDBJ whole genome shotgun (WGS) entry which is preliminary data.</text>
</comment>
<dbReference type="PROSITE" id="PS51257">
    <property type="entry name" value="PROKAR_LIPOPROTEIN"/>
    <property type="match status" value="1"/>
</dbReference>
<evidence type="ECO:0008006" key="8">
    <source>
        <dbReference type="Google" id="ProtNLM"/>
    </source>
</evidence>
<keyword evidence="2" id="KW-0813">Transport</keyword>
<proteinExistence type="predicted"/>
<evidence type="ECO:0000256" key="5">
    <source>
        <dbReference type="SAM" id="SignalP"/>
    </source>
</evidence>
<dbReference type="AlphaFoldDB" id="A0A1E7R2T8"/>
<dbReference type="CDD" id="cd16325">
    <property type="entry name" value="LolA"/>
    <property type="match status" value="1"/>
</dbReference>
<dbReference type="RefSeq" id="WP_070070445.1">
    <property type="nucleotide sequence ID" value="NZ_MKKK01000045.1"/>
</dbReference>
<reference evidence="6 7" key="1">
    <citation type="submission" date="2016-09" db="EMBL/GenBank/DDBJ databases">
        <authorList>
            <person name="Capua I."/>
            <person name="De Benedictis P."/>
            <person name="Joannis T."/>
            <person name="Lombin L.H."/>
            <person name="Cattoli G."/>
        </authorList>
    </citation>
    <scope>NUCLEOTIDE SEQUENCE [LARGE SCALE GENOMIC DNA]</scope>
    <source>
        <strain evidence="6 7">ANC 4671</strain>
    </source>
</reference>
<evidence type="ECO:0000313" key="6">
    <source>
        <dbReference type="EMBL" id="OEY93630.1"/>
    </source>
</evidence>
<dbReference type="STRING" id="1262585.BJI46_04090"/>
<name>A0A1E7R2T8_9GAMM</name>
<keyword evidence="4" id="KW-0653">Protein transport</keyword>
<evidence type="ECO:0000313" key="7">
    <source>
        <dbReference type="Proteomes" id="UP000185895"/>
    </source>
</evidence>
<keyword evidence="3 5" id="KW-0732">Signal</keyword>
<dbReference type="SUPFAM" id="SSF89392">
    <property type="entry name" value="Prokaryotic lipoproteins and lipoprotein localization factors"/>
    <property type="match status" value="1"/>
</dbReference>
<dbReference type="InterPro" id="IPR029046">
    <property type="entry name" value="LolA/LolB/LppX"/>
</dbReference>
<comment type="subunit">
    <text evidence="1">Monomer.</text>
</comment>
<dbReference type="InterPro" id="IPR004564">
    <property type="entry name" value="OM_lipoprot_carrier_LolA-like"/>
</dbReference>
<evidence type="ECO:0000256" key="3">
    <source>
        <dbReference type="ARBA" id="ARBA00022729"/>
    </source>
</evidence>
<accession>A0A1E7R2T8</accession>
<feature type="signal peptide" evidence="5">
    <location>
        <begin position="1"/>
        <end position="32"/>
    </location>
</feature>
<dbReference type="GO" id="GO:0015031">
    <property type="term" value="P:protein transport"/>
    <property type="evidence" value="ECO:0007669"/>
    <property type="project" value="UniProtKB-KW"/>
</dbReference>
<dbReference type="Pfam" id="PF03548">
    <property type="entry name" value="LolA"/>
    <property type="match status" value="1"/>
</dbReference>
<dbReference type="Proteomes" id="UP000185895">
    <property type="component" value="Unassembled WGS sequence"/>
</dbReference>
<dbReference type="Gene3D" id="2.50.20.10">
    <property type="entry name" value="Lipoprotein localisation LolA/LolB/LppX"/>
    <property type="match status" value="1"/>
</dbReference>
<feature type="chain" id="PRO_5009201131" description="Outer membrane lipoprotein carrier protein LolA" evidence="5">
    <location>
        <begin position="33"/>
        <end position="224"/>
    </location>
</feature>
<keyword evidence="7" id="KW-1185">Reference proteome</keyword>
<evidence type="ECO:0000256" key="2">
    <source>
        <dbReference type="ARBA" id="ARBA00022448"/>
    </source>
</evidence>
<protein>
    <recommendedName>
        <fullName evidence="8">Outer membrane lipoprotein carrier protein LolA</fullName>
    </recommendedName>
</protein>
<evidence type="ECO:0000256" key="4">
    <source>
        <dbReference type="ARBA" id="ARBA00022927"/>
    </source>
</evidence>